<organism evidence="1 2">
    <name type="scientific">Neisseria subflava</name>
    <dbReference type="NCBI Taxonomy" id="28449"/>
    <lineage>
        <taxon>Bacteria</taxon>
        <taxon>Pseudomonadati</taxon>
        <taxon>Pseudomonadota</taxon>
        <taxon>Betaproteobacteria</taxon>
        <taxon>Neisseriales</taxon>
        <taxon>Neisseriaceae</taxon>
        <taxon>Neisseria</taxon>
    </lineage>
</organism>
<dbReference type="EMBL" id="CP073118">
    <property type="protein sequence ID" value="UTG75424.1"/>
    <property type="molecule type" value="Genomic_DNA"/>
</dbReference>
<proteinExistence type="predicted"/>
<dbReference type="NCBIfam" id="TIGR01646">
    <property type="entry name" value="vgr_GE"/>
    <property type="match status" value="1"/>
</dbReference>
<name>A0A9X9N6P2_NEISU</name>
<gene>
    <name evidence="1" type="primary">vgrG</name>
    <name evidence="1" type="ORF">KCG53_09835</name>
</gene>
<dbReference type="InterPro" id="IPR006533">
    <property type="entry name" value="T6SS_Vgr_RhsGE"/>
</dbReference>
<evidence type="ECO:0000313" key="1">
    <source>
        <dbReference type="EMBL" id="UTG75424.1"/>
    </source>
</evidence>
<dbReference type="Gene3D" id="2.30.110.50">
    <property type="match status" value="1"/>
</dbReference>
<sequence>MTARQSYHLTFARFSPSLSVRSFSASEAVNTAYRVEITATSTDSSLPLSSYLNQRAAFEIRPQKGLLSEVVSAFGSASDNPPAKQWQGIITSCEKLSVSKDETVYRFVLEPRFAAMKHFQTSRLFQHQTVPDIVASVFKHHGFSGVDYRFQKSRTYGVREYVTQYLESDFDFINRLCEEEGIWYAFEQHEQHGDVVVFGDSPEHYFRDQSLPVSYRPMPDWKAPVPKHSLT</sequence>
<protein>
    <submittedName>
        <fullName evidence="1">Type VI secretion system tip protein VgrG</fullName>
    </submittedName>
</protein>
<dbReference type="Gene3D" id="3.55.50.10">
    <property type="entry name" value="Baseplate protein-like domains"/>
    <property type="match status" value="1"/>
</dbReference>
<evidence type="ECO:0000313" key="2">
    <source>
        <dbReference type="Proteomes" id="UP001057336"/>
    </source>
</evidence>
<accession>A0A9X9N6P2</accession>
<reference evidence="1" key="1">
    <citation type="submission" date="2021-04" db="EMBL/GenBank/DDBJ databases">
        <title>Characterizing Neisseria spp. as novel respiratory pathobionts in bronchiectasis.</title>
        <authorList>
            <person name="Li L."/>
            <person name="Mac Aogain M."/>
            <person name="Xu T."/>
            <person name="Jaggi T.K."/>
            <person name="Chan L.Y."/>
            <person name="Keir H.R."/>
            <person name="Dicker A.J."/>
            <person name="Qu J."/>
            <person name="Liu Y."/>
            <person name="Chen H.S."/>
            <person name="Koh M.S."/>
            <person name="Ong T.H."/>
            <person name="Lim A.Y.H."/>
            <person name="Abisheganaden J."/>
            <person name="Low T.B."/>
            <person name="Oliver B.G."/>
            <person name="Tan N.S."/>
            <person name="Fang M."/>
            <person name="Chalmers J.D."/>
            <person name="Chotirmall S.H."/>
        </authorList>
    </citation>
    <scope>NUCLEOTIDE SEQUENCE</scope>
    <source>
        <strain evidence="1">CG0073</strain>
    </source>
</reference>
<dbReference type="Proteomes" id="UP001057336">
    <property type="component" value="Chromosome"/>
</dbReference>
<dbReference type="AlphaFoldDB" id="A0A9X9N6P2"/>
<dbReference type="Pfam" id="PF05954">
    <property type="entry name" value="Phage_GPD"/>
    <property type="match status" value="1"/>
</dbReference>
<dbReference type="SUPFAM" id="SSF69279">
    <property type="entry name" value="Phage tail proteins"/>
    <property type="match status" value="1"/>
</dbReference>